<dbReference type="PANTHER" id="PTHR43157:SF31">
    <property type="entry name" value="PHOSPHATIDYLINOSITOL-GLYCAN BIOSYNTHESIS CLASS F PROTEIN"/>
    <property type="match status" value="1"/>
</dbReference>
<feature type="transmembrane region" description="Helical" evidence="8">
    <location>
        <begin position="355"/>
        <end position="377"/>
    </location>
</feature>
<evidence type="ECO:0000313" key="10">
    <source>
        <dbReference type="Proteomes" id="UP000075884"/>
    </source>
</evidence>
<feature type="transmembrane region" description="Helical" evidence="8">
    <location>
        <begin position="12"/>
        <end position="34"/>
    </location>
</feature>
<dbReference type="PANTHER" id="PTHR43157">
    <property type="entry name" value="PHOSPHATIDYLINOSITOL-GLYCAN BIOSYNTHESIS CLASS F PROTEIN-RELATED"/>
    <property type="match status" value="1"/>
</dbReference>
<dbReference type="Gene3D" id="3.40.50.720">
    <property type="entry name" value="NAD(P)-binding Rossmann-like Domain"/>
    <property type="match status" value="2"/>
</dbReference>
<dbReference type="Pfam" id="PF09446">
    <property type="entry name" value="VMA21"/>
    <property type="match status" value="1"/>
</dbReference>
<keyword evidence="1 8" id="KW-0812">Transmembrane</keyword>
<sequence>MPFVPSEVTLSVAASAGAAATTGLLGSIVLLRLYKLRKWGWVKSNFSLRDKTFVVTGANTGLGYETTKALVRREATVVMACRNLAKASEAIGKIRTELSEGNVAPIGKLIPMELDLASFRSIRSFAGELKRTAPSLHCLVNNAGLAVRAPEFTRENYEVHFGVNHLGQFLLVDLLKEQLLEQRTRVVVVSSRMHEIEAEIDFANLGRWVEYGSRLNRLYNNSKLMNFYYARELYKRGFNVHVLCPGLCHTDFFRHYEPKWYHYLVFSPIVWLMLRSGEQGAQNIIYAATESVTTPERNPVTGYFVSNVKIRRSNYHFDEETSLIDTNPLRDMDNASEEPGYAEDESGTSGQTMSAVGWLLLYSTAMFTLPFAAFYSTRHALTHYLHIDGFPNTCGSVVAAVLVVNIIILLYALRGYEEAKDEDDNDDNHRPMDGSVDVDKKREKKSKKESKKAKFLNLPMTSANMSASLLYLLVPVGVGASLYVIRKLREWKWGWVRNNASLRGKVFIITGANTGLGYETAQALAARQATVIMACRSMERAGEAIRRIRQHTPDGELIPIELDLASFESVRGFSEAIKSRYPSFDCLINNAGLAVQTPTYTAENFELHFGVNHLGHFLLVDLLKDNIRANAARIVVVSSKMHERARIDFDQLGKWVERGRGDRFNNLYNNSKLMNFYFARELYKQGYNVHVLCPGLCHTDFFRDYNPKWYHYVLFSPVALLFLRSARQGAQNIIYCATDNVNTEEKNPVTGYFVTNVEQTKSKMKFDEETSERLWRESVKALNVQ</sequence>
<keyword evidence="10" id="KW-1185">Reference proteome</keyword>
<dbReference type="InterPro" id="IPR036291">
    <property type="entry name" value="NAD(P)-bd_dom_sf"/>
</dbReference>
<feature type="compositionally biased region" description="Acidic residues" evidence="7">
    <location>
        <begin position="334"/>
        <end position="346"/>
    </location>
</feature>
<dbReference type="GO" id="GO:0031410">
    <property type="term" value="C:cytoplasmic vesicle"/>
    <property type="evidence" value="ECO:0007669"/>
    <property type="project" value="UniProtKB-KW"/>
</dbReference>
<keyword evidence="5 8" id="KW-0472">Membrane</keyword>
<name>A0A182NIW1_9DIPT</name>
<keyword evidence="2" id="KW-0256">Endoplasmic reticulum</keyword>
<dbReference type="AlphaFoldDB" id="A0A182NIW1"/>
<reference evidence="9" key="2">
    <citation type="submission" date="2020-05" db="UniProtKB">
        <authorList>
            <consortium name="EnsemblMetazoa"/>
        </authorList>
    </citation>
    <scope>IDENTIFICATION</scope>
    <source>
        <strain evidence="9">WRAIR2</strain>
    </source>
</reference>
<dbReference type="InterPro" id="IPR002347">
    <property type="entry name" value="SDR_fam"/>
</dbReference>
<feature type="transmembrane region" description="Helical" evidence="8">
    <location>
        <begin position="465"/>
        <end position="485"/>
    </location>
</feature>
<evidence type="ECO:0000256" key="7">
    <source>
        <dbReference type="SAM" id="MobiDB-lite"/>
    </source>
</evidence>
<keyword evidence="3 8" id="KW-1133">Transmembrane helix</keyword>
<feature type="compositionally biased region" description="Basic and acidic residues" evidence="7">
    <location>
        <begin position="427"/>
        <end position="441"/>
    </location>
</feature>
<protein>
    <submittedName>
        <fullName evidence="9">Uncharacterized protein</fullName>
    </submittedName>
</protein>
<feature type="region of interest" description="Disordered" evidence="7">
    <location>
        <begin position="420"/>
        <end position="450"/>
    </location>
</feature>
<evidence type="ECO:0000256" key="6">
    <source>
        <dbReference type="ARBA" id="ARBA00023329"/>
    </source>
</evidence>
<dbReference type="Pfam" id="PF00106">
    <property type="entry name" value="adh_short"/>
    <property type="match status" value="2"/>
</dbReference>
<proteinExistence type="predicted"/>
<dbReference type="VEuPathDB" id="VectorBase:ADIR007586"/>
<evidence type="ECO:0000256" key="3">
    <source>
        <dbReference type="ARBA" id="ARBA00022989"/>
    </source>
</evidence>
<dbReference type="SUPFAM" id="SSF51735">
    <property type="entry name" value="NAD(P)-binding Rossmann-fold domains"/>
    <property type="match status" value="2"/>
</dbReference>
<feature type="region of interest" description="Disordered" evidence="7">
    <location>
        <begin position="327"/>
        <end position="349"/>
    </location>
</feature>
<dbReference type="InterPro" id="IPR019013">
    <property type="entry name" value="Vma21"/>
</dbReference>
<accession>A0A182NIW1</accession>
<evidence type="ECO:0000256" key="1">
    <source>
        <dbReference type="ARBA" id="ARBA00022692"/>
    </source>
</evidence>
<dbReference type="STRING" id="7168.A0A182NIW1"/>
<dbReference type="GO" id="GO:0016491">
    <property type="term" value="F:oxidoreductase activity"/>
    <property type="evidence" value="ECO:0007669"/>
    <property type="project" value="UniProtKB-KW"/>
</dbReference>
<dbReference type="EnsemblMetazoa" id="ADIR007586-RA">
    <property type="protein sequence ID" value="ADIR007586-PA"/>
    <property type="gene ID" value="ADIR007586"/>
</dbReference>
<evidence type="ECO:0000256" key="8">
    <source>
        <dbReference type="SAM" id="Phobius"/>
    </source>
</evidence>
<dbReference type="GO" id="GO:0070072">
    <property type="term" value="P:vacuolar proton-transporting V-type ATPase complex assembly"/>
    <property type="evidence" value="ECO:0007669"/>
    <property type="project" value="InterPro"/>
</dbReference>
<feature type="transmembrane region" description="Helical" evidence="8">
    <location>
        <begin position="389"/>
        <end position="413"/>
    </location>
</feature>
<keyword evidence="4" id="KW-0560">Oxidoreductase</keyword>
<evidence type="ECO:0000256" key="4">
    <source>
        <dbReference type="ARBA" id="ARBA00023002"/>
    </source>
</evidence>
<evidence type="ECO:0000256" key="5">
    <source>
        <dbReference type="ARBA" id="ARBA00023136"/>
    </source>
</evidence>
<organism evidence="9 10">
    <name type="scientific">Anopheles dirus</name>
    <dbReference type="NCBI Taxonomy" id="7168"/>
    <lineage>
        <taxon>Eukaryota</taxon>
        <taxon>Metazoa</taxon>
        <taxon>Ecdysozoa</taxon>
        <taxon>Arthropoda</taxon>
        <taxon>Hexapoda</taxon>
        <taxon>Insecta</taxon>
        <taxon>Pterygota</taxon>
        <taxon>Neoptera</taxon>
        <taxon>Endopterygota</taxon>
        <taxon>Diptera</taxon>
        <taxon>Nematocera</taxon>
        <taxon>Culicoidea</taxon>
        <taxon>Culicidae</taxon>
        <taxon>Anophelinae</taxon>
        <taxon>Anopheles</taxon>
    </lineage>
</organism>
<evidence type="ECO:0000256" key="2">
    <source>
        <dbReference type="ARBA" id="ARBA00022824"/>
    </source>
</evidence>
<keyword evidence="6" id="KW-0968">Cytoplasmic vesicle</keyword>
<dbReference type="PRINTS" id="PR00081">
    <property type="entry name" value="GDHRDH"/>
</dbReference>
<dbReference type="Proteomes" id="UP000075884">
    <property type="component" value="Unassembled WGS sequence"/>
</dbReference>
<evidence type="ECO:0000313" key="9">
    <source>
        <dbReference type="EnsemblMetazoa" id="ADIR007586-PA"/>
    </source>
</evidence>
<reference evidence="10" key="1">
    <citation type="submission" date="2013-03" db="EMBL/GenBank/DDBJ databases">
        <title>The Genome Sequence of Anopheles dirus WRAIR2.</title>
        <authorList>
            <consortium name="The Broad Institute Genomics Platform"/>
            <person name="Neafsey D.E."/>
            <person name="Walton C."/>
            <person name="Walker B."/>
            <person name="Young S.K."/>
            <person name="Zeng Q."/>
            <person name="Gargeya S."/>
            <person name="Fitzgerald M."/>
            <person name="Haas B."/>
            <person name="Abouelleil A."/>
            <person name="Allen A.W."/>
            <person name="Alvarado L."/>
            <person name="Arachchi H.M."/>
            <person name="Berlin A.M."/>
            <person name="Chapman S.B."/>
            <person name="Gainer-Dewar J."/>
            <person name="Goldberg J."/>
            <person name="Griggs A."/>
            <person name="Gujja S."/>
            <person name="Hansen M."/>
            <person name="Howarth C."/>
            <person name="Imamovic A."/>
            <person name="Ireland A."/>
            <person name="Larimer J."/>
            <person name="McCowan C."/>
            <person name="Murphy C."/>
            <person name="Pearson M."/>
            <person name="Poon T.W."/>
            <person name="Priest M."/>
            <person name="Roberts A."/>
            <person name="Saif S."/>
            <person name="Shea T."/>
            <person name="Sisk P."/>
            <person name="Sykes S."/>
            <person name="Wortman J."/>
            <person name="Nusbaum C."/>
            <person name="Birren B."/>
        </authorList>
    </citation>
    <scope>NUCLEOTIDE SEQUENCE [LARGE SCALE GENOMIC DNA]</scope>
    <source>
        <strain evidence="10">WRAIR2</strain>
    </source>
</reference>